<dbReference type="AlphaFoldDB" id="A0A9P4TX18"/>
<accession>A0A9P4TX18</accession>
<dbReference type="OrthoDB" id="5199481at2759"/>
<gene>
    <name evidence="1" type="ORF">EJ08DRAFT_680692</name>
</gene>
<organism evidence="1 2">
    <name type="scientific">Tothia fuscella</name>
    <dbReference type="NCBI Taxonomy" id="1048955"/>
    <lineage>
        <taxon>Eukaryota</taxon>
        <taxon>Fungi</taxon>
        <taxon>Dikarya</taxon>
        <taxon>Ascomycota</taxon>
        <taxon>Pezizomycotina</taxon>
        <taxon>Dothideomycetes</taxon>
        <taxon>Pleosporomycetidae</taxon>
        <taxon>Venturiales</taxon>
        <taxon>Cylindrosympodiaceae</taxon>
        <taxon>Tothia</taxon>
    </lineage>
</organism>
<keyword evidence="2" id="KW-1185">Reference proteome</keyword>
<protein>
    <submittedName>
        <fullName evidence="1">Uncharacterized protein</fullName>
    </submittedName>
</protein>
<comment type="caution">
    <text evidence="1">The sequence shown here is derived from an EMBL/GenBank/DDBJ whole genome shotgun (WGS) entry which is preliminary data.</text>
</comment>
<evidence type="ECO:0000313" key="2">
    <source>
        <dbReference type="Proteomes" id="UP000800235"/>
    </source>
</evidence>
<evidence type="ECO:0000313" key="1">
    <source>
        <dbReference type="EMBL" id="KAF2428050.1"/>
    </source>
</evidence>
<name>A0A9P4TX18_9PEZI</name>
<proteinExistence type="predicted"/>
<reference evidence="1" key="1">
    <citation type="journal article" date="2020" name="Stud. Mycol.">
        <title>101 Dothideomycetes genomes: a test case for predicting lifestyles and emergence of pathogens.</title>
        <authorList>
            <person name="Haridas S."/>
            <person name="Albert R."/>
            <person name="Binder M."/>
            <person name="Bloem J."/>
            <person name="Labutti K."/>
            <person name="Salamov A."/>
            <person name="Andreopoulos B."/>
            <person name="Baker S."/>
            <person name="Barry K."/>
            <person name="Bills G."/>
            <person name="Bluhm B."/>
            <person name="Cannon C."/>
            <person name="Castanera R."/>
            <person name="Culley D."/>
            <person name="Daum C."/>
            <person name="Ezra D."/>
            <person name="Gonzalez J."/>
            <person name="Henrissat B."/>
            <person name="Kuo A."/>
            <person name="Liang C."/>
            <person name="Lipzen A."/>
            <person name="Lutzoni F."/>
            <person name="Magnuson J."/>
            <person name="Mondo S."/>
            <person name="Nolan M."/>
            <person name="Ohm R."/>
            <person name="Pangilinan J."/>
            <person name="Park H.-J."/>
            <person name="Ramirez L."/>
            <person name="Alfaro M."/>
            <person name="Sun H."/>
            <person name="Tritt A."/>
            <person name="Yoshinaga Y."/>
            <person name="Zwiers L.-H."/>
            <person name="Turgeon B."/>
            <person name="Goodwin S."/>
            <person name="Spatafora J."/>
            <person name="Crous P."/>
            <person name="Grigoriev I."/>
        </authorList>
    </citation>
    <scope>NUCLEOTIDE SEQUENCE</scope>
    <source>
        <strain evidence="1">CBS 130266</strain>
    </source>
</reference>
<sequence>MSRRISPLHTGCNAHDSTSTVDSFAGYFRFITLAAEYRKYEGLHLYASVLASPSTCPIERQAFFLHNLDQILIEFGVRSASTANNLFLLNDRERVVVAPKALSASSRKGVYSISPYKDTLGFVAADSYHTQLGLQIRKGDQGFHSLILLFEPTENSIPKDTPTEWSVFQIGNGGVITVKDGIDIPTRKWILYGSNGGDRVVGLWDGTTPQSKQFENITLIATPFEG</sequence>
<dbReference type="Proteomes" id="UP000800235">
    <property type="component" value="Unassembled WGS sequence"/>
</dbReference>
<dbReference type="EMBL" id="MU007056">
    <property type="protein sequence ID" value="KAF2428050.1"/>
    <property type="molecule type" value="Genomic_DNA"/>
</dbReference>